<reference evidence="2" key="2">
    <citation type="journal article" date="2015" name="Data Brief">
        <title>Shoot transcriptome of the giant reed, Arundo donax.</title>
        <authorList>
            <person name="Barrero R.A."/>
            <person name="Guerrero F.D."/>
            <person name="Moolhuijzen P."/>
            <person name="Goolsby J.A."/>
            <person name="Tidwell J."/>
            <person name="Bellgard S.E."/>
            <person name="Bellgard M.I."/>
        </authorList>
    </citation>
    <scope>NUCLEOTIDE SEQUENCE</scope>
    <source>
        <tissue evidence="2">Shoot tissue taken approximately 20 cm above the soil surface</tissue>
    </source>
</reference>
<organism evidence="2">
    <name type="scientific">Arundo donax</name>
    <name type="common">Giant reed</name>
    <name type="synonym">Donax arundinaceus</name>
    <dbReference type="NCBI Taxonomy" id="35708"/>
    <lineage>
        <taxon>Eukaryota</taxon>
        <taxon>Viridiplantae</taxon>
        <taxon>Streptophyta</taxon>
        <taxon>Embryophyta</taxon>
        <taxon>Tracheophyta</taxon>
        <taxon>Spermatophyta</taxon>
        <taxon>Magnoliopsida</taxon>
        <taxon>Liliopsida</taxon>
        <taxon>Poales</taxon>
        <taxon>Poaceae</taxon>
        <taxon>PACMAD clade</taxon>
        <taxon>Arundinoideae</taxon>
        <taxon>Arundineae</taxon>
        <taxon>Arundo</taxon>
    </lineage>
</organism>
<reference evidence="2" key="1">
    <citation type="submission" date="2014-09" db="EMBL/GenBank/DDBJ databases">
        <authorList>
            <person name="Magalhaes I.L.F."/>
            <person name="Oliveira U."/>
            <person name="Santos F.R."/>
            <person name="Vidigal T.H.D.A."/>
            <person name="Brescovit A.D."/>
            <person name="Santos A.J."/>
        </authorList>
    </citation>
    <scope>NUCLEOTIDE SEQUENCE</scope>
    <source>
        <tissue evidence="2">Shoot tissue taken approximately 20 cm above the soil surface</tissue>
    </source>
</reference>
<keyword evidence="1" id="KW-0732">Signal</keyword>
<evidence type="ECO:0000313" key="2">
    <source>
        <dbReference type="EMBL" id="JAD92602.1"/>
    </source>
</evidence>
<feature type="signal peptide" evidence="1">
    <location>
        <begin position="1"/>
        <end position="26"/>
    </location>
</feature>
<dbReference type="AlphaFoldDB" id="A0A0A9E9H4"/>
<name>A0A0A9E9H4_ARUDO</name>
<accession>A0A0A9E9H4</accession>
<evidence type="ECO:0000256" key="1">
    <source>
        <dbReference type="SAM" id="SignalP"/>
    </source>
</evidence>
<sequence>MKTEWRVVAIFNVILFVILVSPGVESDTNSDNMAGFNLVQNFY</sequence>
<protein>
    <submittedName>
        <fullName evidence="2">Uncharacterized protein</fullName>
    </submittedName>
</protein>
<proteinExistence type="predicted"/>
<dbReference type="EMBL" id="GBRH01205293">
    <property type="protein sequence ID" value="JAD92602.1"/>
    <property type="molecule type" value="Transcribed_RNA"/>
</dbReference>
<feature type="chain" id="PRO_5002046841" evidence="1">
    <location>
        <begin position="27"/>
        <end position="43"/>
    </location>
</feature>